<protein>
    <submittedName>
        <fullName evidence="1">Uncharacterized protein</fullName>
    </submittedName>
</protein>
<dbReference type="AlphaFoldDB" id="F4T751"/>
<organism evidence="1 2">
    <name type="scientific">Escherichia coli M605</name>
    <dbReference type="NCBI Taxonomy" id="656417"/>
    <lineage>
        <taxon>Bacteria</taxon>
        <taxon>Pseudomonadati</taxon>
        <taxon>Pseudomonadota</taxon>
        <taxon>Gammaproteobacteria</taxon>
        <taxon>Enterobacterales</taxon>
        <taxon>Enterobacteriaceae</taxon>
        <taxon>Escherichia</taxon>
    </lineage>
</organism>
<dbReference type="EMBL" id="GL883931">
    <property type="protein sequence ID" value="EGI13128.1"/>
    <property type="molecule type" value="Genomic_DNA"/>
</dbReference>
<reference evidence="1 2" key="1">
    <citation type="submission" date="2010-01" db="EMBL/GenBank/DDBJ databases">
        <title>The Genome Sequence of Escherichia coli M605.</title>
        <authorList>
            <consortium name="The Broad Institute Genome Sequencing Platform"/>
            <consortium name="The Broad Institute Genome Sequencing Center for Infectious Disease"/>
            <person name="Feldgarden M."/>
            <person name="Gordon D.M."/>
            <person name="Johnson J.R."/>
            <person name="Johnston B.D."/>
            <person name="Young S."/>
            <person name="Zeng Q."/>
            <person name="Koehrsen M."/>
            <person name="Alvarado L."/>
            <person name="Berlin A.M."/>
            <person name="Borenstein D."/>
            <person name="Chapman S.B."/>
            <person name="Chen Z."/>
            <person name="Engels R."/>
            <person name="Freedman E."/>
            <person name="Gellesch M."/>
            <person name="Goldberg J."/>
            <person name="Griggs A."/>
            <person name="Gujja S."/>
            <person name="Heilman E.R."/>
            <person name="Heiman D.I."/>
            <person name="Hepburn T.A."/>
            <person name="Howarth C."/>
            <person name="Jen D."/>
            <person name="Larson L."/>
            <person name="Lewis B."/>
            <person name="Mehta T."/>
            <person name="Park D."/>
            <person name="Pearson M."/>
            <person name="Richards J."/>
            <person name="Roberts A."/>
            <person name="Saif S."/>
            <person name="Shea T.D."/>
            <person name="Shenoy N."/>
            <person name="Sisk P."/>
            <person name="Stolte C."/>
            <person name="Sykes S.N."/>
            <person name="Walk T."/>
            <person name="White J."/>
            <person name="Yandava C."/>
            <person name="Haas B."/>
            <person name="Henn M.R."/>
            <person name="Nusbaum C."/>
            <person name="Birren B."/>
        </authorList>
    </citation>
    <scope>NUCLEOTIDE SEQUENCE [LARGE SCALE GENOMIC DNA]</scope>
    <source>
        <strain evidence="1 2">M605</strain>
    </source>
</reference>
<dbReference type="Proteomes" id="UP000004710">
    <property type="component" value="Unassembled WGS sequence"/>
</dbReference>
<sequence>MSRCGAAAAQIFTVYENFSGKIVSVLILYNSLFLIDM</sequence>
<name>F4T751_ECOLX</name>
<gene>
    <name evidence="1" type="ORF">ECIG_04475</name>
</gene>
<evidence type="ECO:0000313" key="2">
    <source>
        <dbReference type="Proteomes" id="UP000004710"/>
    </source>
</evidence>
<proteinExistence type="predicted"/>
<accession>F4T751</accession>
<evidence type="ECO:0000313" key="1">
    <source>
        <dbReference type="EMBL" id="EGI13128.1"/>
    </source>
</evidence>
<dbReference type="HOGENOM" id="CLU_213144_1_0_6"/>